<evidence type="ECO:0000256" key="2">
    <source>
        <dbReference type="SAM" id="SignalP"/>
    </source>
</evidence>
<dbReference type="Gene3D" id="2.60.130.10">
    <property type="entry name" value="Aromatic compound dioxygenase"/>
    <property type="match status" value="1"/>
</dbReference>
<dbReference type="SUPFAM" id="SSF49482">
    <property type="entry name" value="Aromatic compound dioxygenase"/>
    <property type="match status" value="1"/>
</dbReference>
<dbReference type="Proteomes" id="UP001586593">
    <property type="component" value="Unassembled WGS sequence"/>
</dbReference>
<evidence type="ECO:0000313" key="5">
    <source>
        <dbReference type="Proteomes" id="UP001586593"/>
    </source>
</evidence>
<name>A0ABR3XQ22_9PEZI</name>
<reference evidence="4 5" key="1">
    <citation type="journal article" date="2024" name="Commun. Biol.">
        <title>Comparative genomic analysis of thermophilic fungi reveals convergent evolutionary adaptations and gene losses.</title>
        <authorList>
            <person name="Steindorff A.S."/>
            <person name="Aguilar-Pontes M.V."/>
            <person name="Robinson A.J."/>
            <person name="Andreopoulos B."/>
            <person name="LaButti K."/>
            <person name="Kuo A."/>
            <person name="Mondo S."/>
            <person name="Riley R."/>
            <person name="Otillar R."/>
            <person name="Haridas S."/>
            <person name="Lipzen A."/>
            <person name="Grimwood J."/>
            <person name="Schmutz J."/>
            <person name="Clum A."/>
            <person name="Reid I.D."/>
            <person name="Moisan M.C."/>
            <person name="Butler G."/>
            <person name="Nguyen T.T.M."/>
            <person name="Dewar K."/>
            <person name="Conant G."/>
            <person name="Drula E."/>
            <person name="Henrissat B."/>
            <person name="Hansel C."/>
            <person name="Singer S."/>
            <person name="Hutchinson M.I."/>
            <person name="de Vries R.P."/>
            <person name="Natvig D.O."/>
            <person name="Powell A.J."/>
            <person name="Tsang A."/>
            <person name="Grigoriev I.V."/>
        </authorList>
    </citation>
    <scope>NUCLEOTIDE SEQUENCE [LARGE SCALE GENOMIC DNA]</scope>
    <source>
        <strain evidence="4 5">ATCC 24622</strain>
    </source>
</reference>
<accession>A0ABR3XQ22</accession>
<dbReference type="EMBL" id="JAZHXJ010000056">
    <property type="protein sequence ID" value="KAL1878102.1"/>
    <property type="molecule type" value="Genomic_DNA"/>
</dbReference>
<dbReference type="CDD" id="cd03457">
    <property type="entry name" value="intradiol_dioxygenase_like"/>
    <property type="match status" value="1"/>
</dbReference>
<feature type="chain" id="PRO_5047090344" description="Intradiol ring-cleavage dioxygenases domain-containing protein" evidence="2">
    <location>
        <begin position="24"/>
        <end position="371"/>
    </location>
</feature>
<dbReference type="InterPro" id="IPR000627">
    <property type="entry name" value="Intradiol_dOase_C"/>
</dbReference>
<organism evidence="4 5">
    <name type="scientific">Phialemonium thermophilum</name>
    <dbReference type="NCBI Taxonomy" id="223376"/>
    <lineage>
        <taxon>Eukaryota</taxon>
        <taxon>Fungi</taxon>
        <taxon>Dikarya</taxon>
        <taxon>Ascomycota</taxon>
        <taxon>Pezizomycotina</taxon>
        <taxon>Sordariomycetes</taxon>
        <taxon>Sordariomycetidae</taxon>
        <taxon>Cephalothecales</taxon>
        <taxon>Cephalothecaceae</taxon>
        <taxon>Phialemonium</taxon>
    </lineage>
</organism>
<protein>
    <recommendedName>
        <fullName evidence="3">Intradiol ring-cleavage dioxygenases domain-containing protein</fullName>
    </recommendedName>
</protein>
<keyword evidence="2" id="KW-0732">Signal</keyword>
<feature type="region of interest" description="Disordered" evidence="1">
    <location>
        <begin position="351"/>
        <end position="371"/>
    </location>
</feature>
<dbReference type="InterPro" id="IPR015889">
    <property type="entry name" value="Intradiol_dOase_core"/>
</dbReference>
<evidence type="ECO:0000256" key="1">
    <source>
        <dbReference type="SAM" id="MobiDB-lite"/>
    </source>
</evidence>
<dbReference type="PANTHER" id="PTHR34315">
    <property type="match status" value="1"/>
</dbReference>
<evidence type="ECO:0000313" key="4">
    <source>
        <dbReference type="EMBL" id="KAL1878102.1"/>
    </source>
</evidence>
<dbReference type="PANTHER" id="PTHR34315:SF1">
    <property type="entry name" value="INTRADIOL RING-CLEAVAGE DIOXYGENASES DOMAIN-CONTAINING PROTEIN-RELATED"/>
    <property type="match status" value="1"/>
</dbReference>
<dbReference type="Pfam" id="PF00775">
    <property type="entry name" value="Dioxygenase_C"/>
    <property type="match status" value="1"/>
</dbReference>
<proteinExistence type="predicted"/>
<comment type="caution">
    <text evidence="4">The sequence shown here is derived from an EMBL/GenBank/DDBJ whole genome shotgun (WGS) entry which is preliminary data.</text>
</comment>
<gene>
    <name evidence="4" type="ORF">VTK73DRAFT_8063</name>
</gene>
<evidence type="ECO:0000259" key="3">
    <source>
        <dbReference type="Pfam" id="PF00775"/>
    </source>
</evidence>
<feature type="signal peptide" evidence="2">
    <location>
        <begin position="1"/>
        <end position="23"/>
    </location>
</feature>
<keyword evidence="5" id="KW-1185">Reference proteome</keyword>
<feature type="domain" description="Intradiol ring-cleavage dioxygenases" evidence="3">
    <location>
        <begin position="90"/>
        <end position="182"/>
    </location>
</feature>
<sequence>MTNLRSVVAAALTGLALLNLVLGHPAQLLRQERGISDKPMIARRDQEALDKWINTCHDQGAAVDYSLSTPETTIFTSNATSALTPETIIGPYFVEGEFIRSDITEGQDGIPIHLDIQFIDVNTCEPVTDMLVDVWHANATGYYSGVESQAGLNTTFLRGVQVTDHDGVTQFDSIYPGHYVGRTLHIHVVTRRGGQILPNGTYTRGTVNHIGQLYFDQELNNAVEELFPYNTNQFPRTSNVGDFLTADEATADYDPFVDYIRLSDDANDGLLMWITIGINTTADYDSLAMAAAHYYKEGGKSNTPNFNFTGFPFPGGNLTGNFTFPGNFTGFNFSGLPPFPAGGGFPGFPSPTPTAAPSVQPWGPCLKKREA</sequence>